<proteinExistence type="predicted"/>
<protein>
    <submittedName>
        <fullName evidence="1">Uncharacterized protein</fullName>
    </submittedName>
</protein>
<dbReference type="EMBL" id="MPUH01000128">
    <property type="protein sequence ID" value="OMJ89332.1"/>
    <property type="molecule type" value="Genomic_DNA"/>
</dbReference>
<organism evidence="1 2">
    <name type="scientific">Stentor coeruleus</name>
    <dbReference type="NCBI Taxonomy" id="5963"/>
    <lineage>
        <taxon>Eukaryota</taxon>
        <taxon>Sar</taxon>
        <taxon>Alveolata</taxon>
        <taxon>Ciliophora</taxon>
        <taxon>Postciliodesmatophora</taxon>
        <taxon>Heterotrichea</taxon>
        <taxon>Heterotrichida</taxon>
        <taxon>Stentoridae</taxon>
        <taxon>Stentor</taxon>
    </lineage>
</organism>
<comment type="caution">
    <text evidence="1">The sequence shown here is derived from an EMBL/GenBank/DDBJ whole genome shotgun (WGS) entry which is preliminary data.</text>
</comment>
<name>A0A1R2CJX6_9CILI</name>
<dbReference type="Proteomes" id="UP000187209">
    <property type="component" value="Unassembled WGS sequence"/>
</dbReference>
<evidence type="ECO:0000313" key="1">
    <source>
        <dbReference type="EMBL" id="OMJ89332.1"/>
    </source>
</evidence>
<sequence length="305" mass="35304">MSNLHSSRSLKSNTSYASTSVALCRMFDFVSSHIPGLFKVTSKHFLLEYKEDLNSTNLSLRISKTNIIPELIQIKVIKYGLEYTAHIRILHDNYDEFFILIPECRSYDPAGTTKPYLDFQQYLFISKLIAIEIRAAILGIPEHQVDDIFVSIQKVSQIYQSVKELAEWVHLQIKCACFMRINSPSYYELLLNKASLGDFELNSRDHCKEYLESCLEGGEVVLPRLYFQSVLDNEHKLPFEKKNQFAEVIRKDSIKPRAVLYYLPKAVPQMVYVRQGKNYTQIVNDIEKFYAGHKSVENMAVCNVF</sequence>
<reference evidence="1 2" key="1">
    <citation type="submission" date="2016-11" db="EMBL/GenBank/DDBJ databases">
        <title>The macronuclear genome of Stentor coeruleus: a giant cell with tiny introns.</title>
        <authorList>
            <person name="Slabodnick M."/>
            <person name="Ruby J.G."/>
            <person name="Reiff S.B."/>
            <person name="Swart E.C."/>
            <person name="Gosai S."/>
            <person name="Prabakaran S."/>
            <person name="Witkowska E."/>
            <person name="Larue G.E."/>
            <person name="Fisher S."/>
            <person name="Freeman R.M."/>
            <person name="Gunawardena J."/>
            <person name="Chu W."/>
            <person name="Stover N.A."/>
            <person name="Gregory B.D."/>
            <person name="Nowacki M."/>
            <person name="Derisi J."/>
            <person name="Roy S.W."/>
            <person name="Marshall W.F."/>
            <person name="Sood P."/>
        </authorList>
    </citation>
    <scope>NUCLEOTIDE SEQUENCE [LARGE SCALE GENOMIC DNA]</scope>
    <source>
        <strain evidence="1">WM001</strain>
    </source>
</reference>
<accession>A0A1R2CJX6</accession>
<gene>
    <name evidence="1" type="ORF">SteCoe_8535</name>
</gene>
<dbReference type="AlphaFoldDB" id="A0A1R2CJX6"/>
<evidence type="ECO:0000313" key="2">
    <source>
        <dbReference type="Proteomes" id="UP000187209"/>
    </source>
</evidence>
<dbReference type="OrthoDB" id="323885at2759"/>
<keyword evidence="2" id="KW-1185">Reference proteome</keyword>